<organism evidence="2 3">
    <name type="scientific">Piromyces finnis</name>
    <dbReference type="NCBI Taxonomy" id="1754191"/>
    <lineage>
        <taxon>Eukaryota</taxon>
        <taxon>Fungi</taxon>
        <taxon>Fungi incertae sedis</taxon>
        <taxon>Chytridiomycota</taxon>
        <taxon>Chytridiomycota incertae sedis</taxon>
        <taxon>Neocallimastigomycetes</taxon>
        <taxon>Neocallimastigales</taxon>
        <taxon>Neocallimastigaceae</taxon>
        <taxon>Piromyces</taxon>
    </lineage>
</organism>
<keyword evidence="1" id="KW-0732">Signal</keyword>
<keyword evidence="3" id="KW-1185">Reference proteome</keyword>
<comment type="caution">
    <text evidence="2">The sequence shown here is derived from an EMBL/GenBank/DDBJ whole genome shotgun (WGS) entry which is preliminary data.</text>
</comment>
<dbReference type="EMBL" id="MCFH01000024">
    <property type="protein sequence ID" value="ORX49264.1"/>
    <property type="molecule type" value="Genomic_DNA"/>
</dbReference>
<proteinExistence type="predicted"/>
<feature type="chain" id="PRO_5013005468" evidence="1">
    <location>
        <begin position="26"/>
        <end position="100"/>
    </location>
</feature>
<evidence type="ECO:0000256" key="1">
    <source>
        <dbReference type="SAM" id="SignalP"/>
    </source>
</evidence>
<feature type="signal peptide" evidence="1">
    <location>
        <begin position="1"/>
        <end position="25"/>
    </location>
</feature>
<name>A0A1Y1V8M2_9FUNG</name>
<reference evidence="2 3" key="2">
    <citation type="submission" date="2016-08" db="EMBL/GenBank/DDBJ databases">
        <title>Pervasive Adenine N6-methylation of Active Genes in Fungi.</title>
        <authorList>
            <consortium name="DOE Joint Genome Institute"/>
            <person name="Mondo S.J."/>
            <person name="Dannebaum R.O."/>
            <person name="Kuo R.C."/>
            <person name="Labutti K."/>
            <person name="Haridas S."/>
            <person name="Kuo A."/>
            <person name="Salamov A."/>
            <person name="Ahrendt S.R."/>
            <person name="Lipzen A."/>
            <person name="Sullivan W."/>
            <person name="Andreopoulos W.B."/>
            <person name="Clum A."/>
            <person name="Lindquist E."/>
            <person name="Daum C."/>
            <person name="Ramamoorthy G.K."/>
            <person name="Gryganskyi A."/>
            <person name="Culley D."/>
            <person name="Magnuson J.K."/>
            <person name="James T.Y."/>
            <person name="O'Malley M.A."/>
            <person name="Stajich J.E."/>
            <person name="Spatafora J.W."/>
            <person name="Visel A."/>
            <person name="Grigoriev I.V."/>
        </authorList>
    </citation>
    <scope>NUCLEOTIDE SEQUENCE [LARGE SCALE GENOMIC DNA]</scope>
    <source>
        <strain evidence="3">finn</strain>
    </source>
</reference>
<gene>
    <name evidence="2" type="ORF">BCR36DRAFT_370837</name>
</gene>
<protein>
    <submittedName>
        <fullName evidence="2">Uncharacterized protein</fullName>
    </submittedName>
</protein>
<evidence type="ECO:0000313" key="2">
    <source>
        <dbReference type="EMBL" id="ORX49264.1"/>
    </source>
</evidence>
<dbReference type="Proteomes" id="UP000193719">
    <property type="component" value="Unassembled WGS sequence"/>
</dbReference>
<evidence type="ECO:0000313" key="3">
    <source>
        <dbReference type="Proteomes" id="UP000193719"/>
    </source>
</evidence>
<sequence>MFKVSLHKFLFIVLLFTLVFQYVSATEEEQEVDNYIEGDETEMDKYNGNEEDRIRNLKFPHVDEVNEREYKKYEIPKIIHQYGNFIYIYIHKFYESNQLF</sequence>
<reference evidence="2 3" key="1">
    <citation type="submission" date="2016-08" db="EMBL/GenBank/DDBJ databases">
        <title>Genomes of anaerobic fungi encode conserved fungal cellulosomes for biomass hydrolysis.</title>
        <authorList>
            <consortium name="DOE Joint Genome Institute"/>
            <person name="Haitjema C.H."/>
            <person name="Gilmore S.P."/>
            <person name="Henske J.K."/>
            <person name="Solomon K.V."/>
            <person name="De Groot R."/>
            <person name="Kuo A."/>
            <person name="Mondo S.J."/>
            <person name="Salamov A.A."/>
            <person name="Labutti K."/>
            <person name="Zhao Z."/>
            <person name="Chiniquy J."/>
            <person name="Barry K."/>
            <person name="Brewer H.M."/>
            <person name="Purvine S.O."/>
            <person name="Wright A.T."/>
            <person name="Boxma B."/>
            <person name="Van Alen T."/>
            <person name="Hackstein J.H."/>
            <person name="Baker S.E."/>
            <person name="Grigoriev I.V."/>
            <person name="O'Malley M.A."/>
        </authorList>
    </citation>
    <scope>NUCLEOTIDE SEQUENCE [LARGE SCALE GENOMIC DNA]</scope>
    <source>
        <strain evidence="3">finn</strain>
    </source>
</reference>
<accession>A0A1Y1V8M2</accession>
<dbReference type="AlphaFoldDB" id="A0A1Y1V8M2"/>